<keyword evidence="1" id="KW-0812">Transmembrane</keyword>
<dbReference type="EnsemblPlants" id="Pp3c22_21036V3.1">
    <property type="protein sequence ID" value="Pp3c22_21036V3.1"/>
    <property type="gene ID" value="Pp3c22_21036"/>
</dbReference>
<reference evidence="3" key="3">
    <citation type="submission" date="2020-12" db="UniProtKB">
        <authorList>
            <consortium name="EnsemblPlants"/>
        </authorList>
    </citation>
    <scope>IDENTIFICATION</scope>
</reference>
<evidence type="ECO:0000256" key="1">
    <source>
        <dbReference type="SAM" id="Phobius"/>
    </source>
</evidence>
<organism evidence="2">
    <name type="scientific">Physcomitrium patens</name>
    <name type="common">Spreading-leaved earth moss</name>
    <name type="synonym">Physcomitrella patens</name>
    <dbReference type="NCBI Taxonomy" id="3218"/>
    <lineage>
        <taxon>Eukaryota</taxon>
        <taxon>Viridiplantae</taxon>
        <taxon>Streptophyta</taxon>
        <taxon>Embryophyta</taxon>
        <taxon>Bryophyta</taxon>
        <taxon>Bryophytina</taxon>
        <taxon>Bryopsida</taxon>
        <taxon>Funariidae</taxon>
        <taxon>Funariales</taxon>
        <taxon>Funariaceae</taxon>
        <taxon>Physcomitrium</taxon>
    </lineage>
</organism>
<dbReference type="InParanoid" id="A0A2K1IP66"/>
<proteinExistence type="predicted"/>
<evidence type="ECO:0000313" key="4">
    <source>
        <dbReference type="Proteomes" id="UP000006727"/>
    </source>
</evidence>
<sequence>MRKEVVWIGTQGEYLKRSLISRLCIFVTKIKMISSIIILLIPFLIDEV</sequence>
<feature type="transmembrane region" description="Helical" evidence="1">
    <location>
        <begin position="20"/>
        <end position="45"/>
    </location>
</feature>
<name>A0A2K1IP66_PHYPA</name>
<accession>A0A2K1IP66</accession>
<keyword evidence="4" id="KW-1185">Reference proteome</keyword>
<gene>
    <name evidence="2" type="ORF">PHYPA_027388</name>
</gene>
<reference evidence="2 4" key="1">
    <citation type="journal article" date="2008" name="Science">
        <title>The Physcomitrella genome reveals evolutionary insights into the conquest of land by plants.</title>
        <authorList>
            <person name="Rensing S."/>
            <person name="Lang D."/>
            <person name="Zimmer A."/>
            <person name="Terry A."/>
            <person name="Salamov A."/>
            <person name="Shapiro H."/>
            <person name="Nishiyama T."/>
            <person name="Perroud P.-F."/>
            <person name="Lindquist E."/>
            <person name="Kamisugi Y."/>
            <person name="Tanahashi T."/>
            <person name="Sakakibara K."/>
            <person name="Fujita T."/>
            <person name="Oishi K."/>
            <person name="Shin-I T."/>
            <person name="Kuroki Y."/>
            <person name="Toyoda A."/>
            <person name="Suzuki Y."/>
            <person name="Hashimoto A."/>
            <person name="Yamaguchi K."/>
            <person name="Sugano A."/>
            <person name="Kohara Y."/>
            <person name="Fujiyama A."/>
            <person name="Anterola A."/>
            <person name="Aoki S."/>
            <person name="Ashton N."/>
            <person name="Barbazuk W.B."/>
            <person name="Barker E."/>
            <person name="Bennetzen J."/>
            <person name="Bezanilla M."/>
            <person name="Blankenship R."/>
            <person name="Cho S.H."/>
            <person name="Dutcher S."/>
            <person name="Estelle M."/>
            <person name="Fawcett J.A."/>
            <person name="Gundlach H."/>
            <person name="Hanada K."/>
            <person name="Heyl A."/>
            <person name="Hicks K.A."/>
            <person name="Hugh J."/>
            <person name="Lohr M."/>
            <person name="Mayer K."/>
            <person name="Melkozernov A."/>
            <person name="Murata T."/>
            <person name="Nelson D."/>
            <person name="Pils B."/>
            <person name="Prigge M."/>
            <person name="Reiss B."/>
            <person name="Renner T."/>
            <person name="Rombauts S."/>
            <person name="Rushton P."/>
            <person name="Sanderfoot A."/>
            <person name="Schween G."/>
            <person name="Shiu S.-H."/>
            <person name="Stueber K."/>
            <person name="Theodoulou F.L."/>
            <person name="Tu H."/>
            <person name="Van de Peer Y."/>
            <person name="Verrier P.J."/>
            <person name="Waters E."/>
            <person name="Wood A."/>
            <person name="Yang L."/>
            <person name="Cove D."/>
            <person name="Cuming A."/>
            <person name="Hasebe M."/>
            <person name="Lucas S."/>
            <person name="Mishler D.B."/>
            <person name="Reski R."/>
            <person name="Grigoriev I."/>
            <person name="Quatrano R.S."/>
            <person name="Boore J.L."/>
        </authorList>
    </citation>
    <scope>NUCLEOTIDE SEQUENCE [LARGE SCALE GENOMIC DNA]</scope>
    <source>
        <strain evidence="3 4">cv. Gransden 2004</strain>
    </source>
</reference>
<keyword evidence="1" id="KW-1133">Transmembrane helix</keyword>
<evidence type="ECO:0000313" key="2">
    <source>
        <dbReference type="EMBL" id="PNR31072.1"/>
    </source>
</evidence>
<dbReference type="Gramene" id="Pp3c22_21036V3.1">
    <property type="protein sequence ID" value="Pp3c22_21036V3.1"/>
    <property type="gene ID" value="Pp3c22_21036"/>
</dbReference>
<keyword evidence="1" id="KW-0472">Membrane</keyword>
<reference evidence="2 4" key="2">
    <citation type="journal article" date="2018" name="Plant J.">
        <title>The Physcomitrella patens chromosome-scale assembly reveals moss genome structure and evolution.</title>
        <authorList>
            <person name="Lang D."/>
            <person name="Ullrich K.K."/>
            <person name="Murat F."/>
            <person name="Fuchs J."/>
            <person name="Jenkins J."/>
            <person name="Haas F.B."/>
            <person name="Piednoel M."/>
            <person name="Gundlach H."/>
            <person name="Van Bel M."/>
            <person name="Meyberg R."/>
            <person name="Vives C."/>
            <person name="Morata J."/>
            <person name="Symeonidi A."/>
            <person name="Hiss M."/>
            <person name="Muchero W."/>
            <person name="Kamisugi Y."/>
            <person name="Saleh O."/>
            <person name="Blanc G."/>
            <person name="Decker E.L."/>
            <person name="van Gessel N."/>
            <person name="Grimwood J."/>
            <person name="Hayes R.D."/>
            <person name="Graham S.W."/>
            <person name="Gunter L.E."/>
            <person name="McDaniel S.F."/>
            <person name="Hoernstein S.N.W."/>
            <person name="Larsson A."/>
            <person name="Li F.W."/>
            <person name="Perroud P.F."/>
            <person name="Phillips J."/>
            <person name="Ranjan P."/>
            <person name="Rokshar D.S."/>
            <person name="Rothfels C.J."/>
            <person name="Schneider L."/>
            <person name="Shu S."/>
            <person name="Stevenson D.W."/>
            <person name="Thummler F."/>
            <person name="Tillich M."/>
            <person name="Villarreal Aguilar J.C."/>
            <person name="Widiez T."/>
            <person name="Wong G.K."/>
            <person name="Wymore A."/>
            <person name="Zhang Y."/>
            <person name="Zimmer A.D."/>
            <person name="Quatrano R.S."/>
            <person name="Mayer K.F.X."/>
            <person name="Goodstein D."/>
            <person name="Casacuberta J.M."/>
            <person name="Vandepoele K."/>
            <person name="Reski R."/>
            <person name="Cuming A.C."/>
            <person name="Tuskan G.A."/>
            <person name="Maumus F."/>
            <person name="Salse J."/>
            <person name="Schmutz J."/>
            <person name="Rensing S.A."/>
        </authorList>
    </citation>
    <scope>NUCLEOTIDE SEQUENCE [LARGE SCALE GENOMIC DNA]</scope>
    <source>
        <strain evidence="3 4">cv. Gransden 2004</strain>
    </source>
</reference>
<dbReference type="Proteomes" id="UP000006727">
    <property type="component" value="Chromosome 22"/>
</dbReference>
<dbReference type="EMBL" id="ABEU02000022">
    <property type="protein sequence ID" value="PNR31072.1"/>
    <property type="molecule type" value="Genomic_DNA"/>
</dbReference>
<dbReference type="AlphaFoldDB" id="A0A2K1IP66"/>
<evidence type="ECO:0000313" key="3">
    <source>
        <dbReference type="EnsemblPlants" id="Pp3c22_21036V3.1"/>
    </source>
</evidence>
<protein>
    <submittedName>
        <fullName evidence="2 3">Uncharacterized protein</fullName>
    </submittedName>
</protein>